<name>A0A1L8RFL6_9ENTE</name>
<sequence>MVKVILLSVILTLLLLLGGQALLNRFYYDPQRGNEVAVSTSYVFNRFIQNQLTQPNSVLADFQINRTGIGTYGISEIFETNSQSSQTQQSSQIKRNKQSKDISLRSRTIGNTTLFSDEEVQRKLIEPDQLDALLESSRELPRSSQLTLNVLFKKDLSLDEYAHWTTYNAPTSDTLWYAVRTKKRAENERPYIVGFSPNGHSGQLPELKETPQLQEKYPLLNSFWATDEQNKWSDEKRETTRFTSMLRYLQSQTDFINLASEGEQPLSEKQIAETLAYVEEHGVKIYGATVTLSVQNLELLLKSEDLAAAYLTEVALIRL</sequence>
<dbReference type="Proteomes" id="UP000181884">
    <property type="component" value="Unassembled WGS sequence"/>
</dbReference>
<evidence type="ECO:0000259" key="1">
    <source>
        <dbReference type="Pfam" id="PF13791"/>
    </source>
</evidence>
<organism evidence="2 3">
    <name type="scientific">Enterococcus canis</name>
    <dbReference type="NCBI Taxonomy" id="214095"/>
    <lineage>
        <taxon>Bacteria</taxon>
        <taxon>Bacillati</taxon>
        <taxon>Bacillota</taxon>
        <taxon>Bacilli</taxon>
        <taxon>Lactobacillales</taxon>
        <taxon>Enterococcaceae</taxon>
        <taxon>Enterococcus</taxon>
    </lineage>
</organism>
<feature type="domain" description="Sigma factor regulator C-terminal" evidence="1">
    <location>
        <begin position="147"/>
        <end position="311"/>
    </location>
</feature>
<protein>
    <recommendedName>
        <fullName evidence="1">Sigma factor regulator C-terminal domain-containing protein</fullName>
    </recommendedName>
</protein>
<reference evidence="2 3" key="1">
    <citation type="submission" date="2014-12" db="EMBL/GenBank/DDBJ databases">
        <title>Draft genome sequences of 29 type strains of Enterococci.</title>
        <authorList>
            <person name="Zhong Z."/>
            <person name="Sun Z."/>
            <person name="Liu W."/>
            <person name="Zhang W."/>
            <person name="Zhang H."/>
        </authorList>
    </citation>
    <scope>NUCLEOTIDE SEQUENCE [LARGE SCALE GENOMIC DNA]</scope>
    <source>
        <strain evidence="2 3">DSM 17029</strain>
    </source>
</reference>
<dbReference type="EMBL" id="JXKH01000004">
    <property type="protein sequence ID" value="OJG18581.1"/>
    <property type="molecule type" value="Genomic_DNA"/>
</dbReference>
<keyword evidence="3" id="KW-1185">Reference proteome</keyword>
<comment type="caution">
    <text evidence="2">The sequence shown here is derived from an EMBL/GenBank/DDBJ whole genome shotgun (WGS) entry which is preliminary data.</text>
</comment>
<gene>
    <name evidence="2" type="ORF">RU97_GL001978</name>
</gene>
<evidence type="ECO:0000313" key="3">
    <source>
        <dbReference type="Proteomes" id="UP000181884"/>
    </source>
</evidence>
<proteinExistence type="predicted"/>
<dbReference type="AlphaFoldDB" id="A0A1L8RFL6"/>
<dbReference type="STRING" id="214095.RU97_GL001978"/>
<dbReference type="InterPro" id="IPR025672">
    <property type="entry name" value="Sigma_reg_C_dom"/>
</dbReference>
<evidence type="ECO:0000313" key="2">
    <source>
        <dbReference type="EMBL" id="OJG18581.1"/>
    </source>
</evidence>
<accession>A0A1L8RFL6</accession>
<dbReference type="Pfam" id="PF13791">
    <property type="entry name" value="Sigma_reg_C"/>
    <property type="match status" value="1"/>
</dbReference>